<evidence type="ECO:0000256" key="1">
    <source>
        <dbReference type="SAM" id="Phobius"/>
    </source>
</evidence>
<reference evidence="2" key="1">
    <citation type="submission" date="2022-01" db="EMBL/GenBank/DDBJ databases">
        <authorList>
            <person name="Wang Y."/>
        </authorList>
    </citation>
    <scope>NUCLEOTIDE SEQUENCE</scope>
    <source>
        <strain evidence="2">WB101</strain>
    </source>
</reference>
<evidence type="ECO:0000313" key="2">
    <source>
        <dbReference type="EMBL" id="MCG2588958.1"/>
    </source>
</evidence>
<dbReference type="EMBL" id="JAKLWS010000011">
    <property type="protein sequence ID" value="MCG2588958.1"/>
    <property type="molecule type" value="Genomic_DNA"/>
</dbReference>
<dbReference type="Proteomes" id="UP001165366">
    <property type="component" value="Unassembled WGS sequence"/>
</dbReference>
<feature type="transmembrane region" description="Helical" evidence="1">
    <location>
        <begin position="39"/>
        <end position="58"/>
    </location>
</feature>
<evidence type="ECO:0000313" key="3">
    <source>
        <dbReference type="Proteomes" id="UP001165366"/>
    </source>
</evidence>
<name>A0ABS9KDP8_9BACT</name>
<keyword evidence="1" id="KW-0812">Transmembrane</keyword>
<sequence>MDLIIILFGVLIILAGIGILIKPDSIFDYLKRESNNYKLHIFAITLRLILGVLLIYYASISHYPIAI</sequence>
<keyword evidence="1" id="KW-1133">Transmembrane helix</keyword>
<feature type="transmembrane region" description="Helical" evidence="1">
    <location>
        <begin position="6"/>
        <end position="27"/>
    </location>
</feature>
<dbReference type="RefSeq" id="WP_237854079.1">
    <property type="nucleotide sequence ID" value="NZ_JAKLWS010000011.1"/>
</dbReference>
<accession>A0ABS9KDP8</accession>
<comment type="caution">
    <text evidence="2">The sequence shown here is derived from an EMBL/GenBank/DDBJ whole genome shotgun (WGS) entry which is preliminary data.</text>
</comment>
<organism evidence="2 3">
    <name type="scientific">Rhodohalobacter sulfatireducens</name>
    <dbReference type="NCBI Taxonomy" id="2911366"/>
    <lineage>
        <taxon>Bacteria</taxon>
        <taxon>Pseudomonadati</taxon>
        <taxon>Balneolota</taxon>
        <taxon>Balneolia</taxon>
        <taxon>Balneolales</taxon>
        <taxon>Balneolaceae</taxon>
        <taxon>Rhodohalobacter</taxon>
    </lineage>
</organism>
<keyword evidence="1" id="KW-0472">Membrane</keyword>
<proteinExistence type="predicted"/>
<protein>
    <recommendedName>
        <fullName evidence="4">DUF2909 domain-containing protein</fullName>
    </recommendedName>
</protein>
<reference evidence="2" key="2">
    <citation type="submission" date="2024-05" db="EMBL/GenBank/DDBJ databases">
        <title>Rhodohalobacter halophilus gen. nov., sp. nov., a moderately halophilic member of the family Balneolaceae.</title>
        <authorList>
            <person name="Xia J."/>
        </authorList>
    </citation>
    <scope>NUCLEOTIDE SEQUENCE</scope>
    <source>
        <strain evidence="2">WB101</strain>
    </source>
</reference>
<gene>
    <name evidence="2" type="ORF">L6773_10290</name>
</gene>
<keyword evidence="3" id="KW-1185">Reference proteome</keyword>
<evidence type="ECO:0008006" key="4">
    <source>
        <dbReference type="Google" id="ProtNLM"/>
    </source>
</evidence>